<feature type="binding site" evidence="2">
    <location>
        <position position="36"/>
    </location>
    <ligand>
        <name>UDP-N-acetyl-alpha-D-muramoyl-L-alanyl-D-glutamate</name>
        <dbReference type="ChEBI" id="CHEBI:83900"/>
    </ligand>
</feature>
<comment type="subcellular location">
    <subcellularLocation>
        <location evidence="2">Cytoplasm</location>
    </subcellularLocation>
</comment>
<dbReference type="InterPro" id="IPR035911">
    <property type="entry name" value="MurE/MurF_N"/>
</dbReference>
<dbReference type="RefSeq" id="WP_119524509.1">
    <property type="nucleotide sequence ID" value="NZ_NRHC01000016.1"/>
</dbReference>
<dbReference type="InterPro" id="IPR013221">
    <property type="entry name" value="Mur_ligase_cen"/>
</dbReference>
<reference evidence="5 6" key="1">
    <citation type="submission" date="2017-08" db="EMBL/GenBank/DDBJ databases">
        <title>Reclassification of Bisgaard taxon 37 and 44.</title>
        <authorList>
            <person name="Christensen H."/>
        </authorList>
    </citation>
    <scope>NUCLEOTIDE SEQUENCE [LARGE SCALE GENOMIC DNA]</scope>
    <source>
        <strain evidence="5 6">B96_3</strain>
    </source>
</reference>
<dbReference type="Pfam" id="PF08245">
    <property type="entry name" value="Mur_ligase_M"/>
    <property type="match status" value="1"/>
</dbReference>
<dbReference type="InterPro" id="IPR036615">
    <property type="entry name" value="Mur_ligase_C_dom_sf"/>
</dbReference>
<keyword evidence="2" id="KW-0132">Cell division</keyword>
<dbReference type="GO" id="GO:0005524">
    <property type="term" value="F:ATP binding"/>
    <property type="evidence" value="ECO:0007669"/>
    <property type="project" value="UniProtKB-UniRule"/>
</dbReference>
<feature type="modified residue" description="N6-carboxylysine" evidence="2">
    <location>
        <position position="249"/>
    </location>
</feature>
<dbReference type="AlphaFoldDB" id="A0A3A1YAB6"/>
<evidence type="ECO:0000313" key="5">
    <source>
        <dbReference type="EMBL" id="RIY34128.1"/>
    </source>
</evidence>
<gene>
    <name evidence="2" type="primary">murE</name>
    <name evidence="5" type="ORF">CKF54_01450</name>
</gene>
<accession>A0A3A1YAB6</accession>
<keyword evidence="2" id="KW-0963">Cytoplasm</keyword>
<name>A0A3A1YAB6_9GAMM</name>
<dbReference type="InterPro" id="IPR004101">
    <property type="entry name" value="Mur_ligase_C"/>
</dbReference>
<dbReference type="EC" id="6.3.2.13" evidence="2"/>
<evidence type="ECO:0000313" key="6">
    <source>
        <dbReference type="Proteomes" id="UP000265691"/>
    </source>
</evidence>
<keyword evidence="2" id="KW-0573">Peptidoglycan synthesis</keyword>
<dbReference type="Proteomes" id="UP000265691">
    <property type="component" value="Unassembled WGS sequence"/>
</dbReference>
<dbReference type="PANTHER" id="PTHR23135:SF4">
    <property type="entry name" value="UDP-N-ACETYLMURAMOYL-L-ALANYL-D-GLUTAMATE--2,6-DIAMINOPIMELATE LIGASE MURE HOMOLOG, CHLOROPLASTIC"/>
    <property type="match status" value="1"/>
</dbReference>
<dbReference type="GO" id="GO:0051301">
    <property type="term" value="P:cell division"/>
    <property type="evidence" value="ECO:0007669"/>
    <property type="project" value="UniProtKB-KW"/>
</dbReference>
<dbReference type="GO" id="GO:0005737">
    <property type="term" value="C:cytoplasm"/>
    <property type="evidence" value="ECO:0007669"/>
    <property type="project" value="UniProtKB-SubCell"/>
</dbReference>
<dbReference type="OrthoDB" id="9800958at2"/>
<dbReference type="Gene3D" id="3.40.1190.10">
    <property type="entry name" value="Mur-like, catalytic domain"/>
    <property type="match status" value="2"/>
</dbReference>
<sequence length="606" mass="67449">MVQINTNLQIKKLLELIEILKPLIVKYQLTNISTHSKKCDQHSIFVATKGLNVDARKFIPEVVNQGCRVIFTSNENLIGENNYLYRQDVINGENVEIFEVYDLNKYLSFLTLKFYDYLASACNPDKFGLTIPVIGITGTNGKTLTTNLICQGLKALVNKPSPYLIGTIGLGSYDHLTKAINTTPDACTVLDKIFQADLQDASALVMEVSSHGLDLNRVRNVRFKQAIFTNLTQDHLDYHKTIENYFQAKTRFFTKHNVNDYIVTCTDQENDWGAKLVKLISLKLSQERDEGASRGISASTPASLSFLGAIPPDEHIAGARNTLPNPLGENDFLELQPADYDLVSQVLNIQNKSRLAVINIGETINEIASFKADIIVNLLNIKSETNGLVIDFSFEDKTTDFKARKEIHVPLLGLFNAYNVLTAITSLYLYGLDFEQIIAFTANFKSVKGRMEIIPNNENKTVIVDFAHTPDSLAKALESTKVHFKNQANSKLTVVFGCGGDRDTSKRAIMGKIASTLADKVIITDDNPRSEEASKIAEQIFEGVNPNFKNVKYIADRKQAIYSAIQEASPGDCIVIAGKGHETEKIIGTQVLHFSDQEVANEYFKN</sequence>
<feature type="binding site" evidence="2">
    <location>
        <position position="582"/>
    </location>
    <ligand>
        <name>meso-2,6-diaminopimelate</name>
        <dbReference type="ChEBI" id="CHEBI:57791"/>
    </ligand>
</feature>
<feature type="binding site" evidence="2">
    <location>
        <begin position="182"/>
        <end position="183"/>
    </location>
    <ligand>
        <name>UDP-N-acetyl-alpha-D-muramoyl-L-alanyl-D-glutamate</name>
        <dbReference type="ChEBI" id="CHEBI:83900"/>
    </ligand>
</feature>
<dbReference type="SUPFAM" id="SSF53623">
    <property type="entry name" value="MurD-like peptide ligases, catalytic domain"/>
    <property type="match status" value="2"/>
</dbReference>
<keyword evidence="2" id="KW-0067">ATP-binding</keyword>
<dbReference type="InterPro" id="IPR036565">
    <property type="entry name" value="Mur-like_cat_sf"/>
</dbReference>
<feature type="binding site" evidence="2">
    <location>
        <begin position="526"/>
        <end position="529"/>
    </location>
    <ligand>
        <name>meso-2,6-diaminopimelate</name>
        <dbReference type="ChEBI" id="CHEBI:57791"/>
    </ligand>
</feature>
<comment type="catalytic activity">
    <reaction evidence="2">
        <text>UDP-N-acetyl-alpha-D-muramoyl-L-alanyl-D-glutamate + meso-2,6-diaminopimelate + ATP = UDP-N-acetyl-alpha-D-muramoyl-L-alanyl-gamma-D-glutamyl-meso-2,6-diaminopimelate + ADP + phosphate + H(+)</text>
        <dbReference type="Rhea" id="RHEA:23676"/>
        <dbReference type="ChEBI" id="CHEBI:15378"/>
        <dbReference type="ChEBI" id="CHEBI:30616"/>
        <dbReference type="ChEBI" id="CHEBI:43474"/>
        <dbReference type="ChEBI" id="CHEBI:57791"/>
        <dbReference type="ChEBI" id="CHEBI:83900"/>
        <dbReference type="ChEBI" id="CHEBI:83905"/>
        <dbReference type="ChEBI" id="CHEBI:456216"/>
        <dbReference type="EC" id="6.3.2.13"/>
    </reaction>
</comment>
<keyword evidence="2" id="KW-0460">Magnesium</keyword>
<dbReference type="InterPro" id="IPR005761">
    <property type="entry name" value="UDP-N-AcMur-Glu-dNH2Pim_ligase"/>
</dbReference>
<dbReference type="Gene3D" id="3.90.190.20">
    <property type="entry name" value="Mur ligase, C-terminal domain"/>
    <property type="match status" value="1"/>
</dbReference>
<evidence type="ECO:0000256" key="2">
    <source>
        <dbReference type="HAMAP-Rule" id="MF_00208"/>
    </source>
</evidence>
<evidence type="ECO:0000259" key="4">
    <source>
        <dbReference type="Pfam" id="PF08245"/>
    </source>
</evidence>
<feature type="binding site" evidence="2">
    <location>
        <position position="502"/>
    </location>
    <ligand>
        <name>meso-2,6-diaminopimelate</name>
        <dbReference type="ChEBI" id="CHEBI:57791"/>
    </ligand>
</feature>
<evidence type="ECO:0000259" key="3">
    <source>
        <dbReference type="Pfam" id="PF02875"/>
    </source>
</evidence>
<organism evidence="5 6">
    <name type="scientific">Psittacicella hinzii</name>
    <dbReference type="NCBI Taxonomy" id="2028575"/>
    <lineage>
        <taxon>Bacteria</taxon>
        <taxon>Pseudomonadati</taxon>
        <taxon>Pseudomonadota</taxon>
        <taxon>Gammaproteobacteria</taxon>
        <taxon>Pasteurellales</taxon>
        <taxon>Psittacicellaceae</taxon>
        <taxon>Psittacicella</taxon>
    </lineage>
</organism>
<dbReference type="SUPFAM" id="SSF63418">
    <property type="entry name" value="MurE/MurF N-terminal domain"/>
    <property type="match status" value="1"/>
</dbReference>
<keyword evidence="2" id="KW-0131">Cell cycle</keyword>
<dbReference type="GO" id="GO:0008360">
    <property type="term" value="P:regulation of cell shape"/>
    <property type="evidence" value="ECO:0007669"/>
    <property type="project" value="UniProtKB-KW"/>
</dbReference>
<feature type="short sequence motif" description="Meso-diaminopimelate recognition motif" evidence="2">
    <location>
        <begin position="526"/>
        <end position="529"/>
    </location>
</feature>
<comment type="PTM">
    <text evidence="2">Carboxylation is probably crucial for Mg(2+) binding and, consequently, for the gamma-phosphate positioning of ATP.</text>
</comment>
<comment type="caution">
    <text evidence="5">The sequence shown here is derived from an EMBL/GenBank/DDBJ whole genome shotgun (WGS) entry which is preliminary data.</text>
</comment>
<keyword evidence="2" id="KW-0436">Ligase</keyword>
<dbReference type="GO" id="GO:0071555">
    <property type="term" value="P:cell wall organization"/>
    <property type="evidence" value="ECO:0007669"/>
    <property type="project" value="UniProtKB-KW"/>
</dbReference>
<comment type="cofactor">
    <cofactor evidence="2">
        <name>Mg(2+)</name>
        <dbReference type="ChEBI" id="CHEBI:18420"/>
    </cofactor>
</comment>
<protein>
    <recommendedName>
        <fullName evidence="2">UDP-N-acetylmuramoyl-L-alanyl-D-glutamate--2,6-diaminopimelate ligase</fullName>
        <ecNumber evidence="2">6.3.2.13</ecNumber>
    </recommendedName>
    <alternativeName>
        <fullName evidence="2">Meso-A2pm-adding enzyme</fullName>
    </alternativeName>
    <alternativeName>
        <fullName evidence="2">Meso-diaminopimelate-adding enzyme</fullName>
    </alternativeName>
    <alternativeName>
        <fullName evidence="2">UDP-MurNAc-L-Ala-D-Glu:meso-diaminopimelate ligase</fullName>
    </alternativeName>
    <alternativeName>
        <fullName evidence="2">UDP-MurNAc-tripeptide synthetase</fullName>
    </alternativeName>
    <alternativeName>
        <fullName evidence="2">UDP-N-acetylmuramyl-tripeptide synthetase</fullName>
    </alternativeName>
</protein>
<dbReference type="UniPathway" id="UPA00219"/>
<feature type="binding site" evidence="2">
    <location>
        <position position="578"/>
    </location>
    <ligand>
        <name>meso-2,6-diaminopimelate</name>
        <dbReference type="ChEBI" id="CHEBI:57791"/>
    </ligand>
</feature>
<dbReference type="Pfam" id="PF02875">
    <property type="entry name" value="Mur_ligase_C"/>
    <property type="match status" value="1"/>
</dbReference>
<keyword evidence="6" id="KW-1185">Reference proteome</keyword>
<dbReference type="EMBL" id="NRHC01000016">
    <property type="protein sequence ID" value="RIY34128.1"/>
    <property type="molecule type" value="Genomic_DNA"/>
</dbReference>
<feature type="binding site" evidence="2">
    <location>
        <position position="209"/>
    </location>
    <ligand>
        <name>UDP-N-acetyl-alpha-D-muramoyl-L-alanyl-D-glutamate</name>
        <dbReference type="ChEBI" id="CHEBI:83900"/>
    </ligand>
</feature>
<feature type="binding site" evidence="2">
    <location>
        <position position="217"/>
    </location>
    <ligand>
        <name>UDP-N-acetyl-alpha-D-muramoyl-L-alanyl-D-glutamate</name>
        <dbReference type="ChEBI" id="CHEBI:83900"/>
    </ligand>
</feature>
<feature type="domain" description="Mur ligase C-terminal" evidence="3">
    <location>
        <begin position="449"/>
        <end position="580"/>
    </location>
</feature>
<dbReference type="GO" id="GO:0000287">
    <property type="term" value="F:magnesium ion binding"/>
    <property type="evidence" value="ECO:0007669"/>
    <property type="project" value="UniProtKB-UniRule"/>
</dbReference>
<keyword evidence="2" id="KW-0547">Nucleotide-binding</keyword>
<evidence type="ECO:0000256" key="1">
    <source>
        <dbReference type="ARBA" id="ARBA00005898"/>
    </source>
</evidence>
<dbReference type="GO" id="GO:0009252">
    <property type="term" value="P:peptidoglycan biosynthetic process"/>
    <property type="evidence" value="ECO:0007669"/>
    <property type="project" value="UniProtKB-UniRule"/>
</dbReference>
<keyword evidence="2" id="KW-0961">Cell wall biogenesis/degradation</keyword>
<feature type="domain" description="Mur ligase central" evidence="4">
    <location>
        <begin position="136"/>
        <end position="272"/>
    </location>
</feature>
<comment type="pathway">
    <text evidence="2">Cell wall biogenesis; peptidoglycan biosynthesis.</text>
</comment>
<feature type="binding site" evidence="2">
    <location>
        <position position="181"/>
    </location>
    <ligand>
        <name>UDP-N-acetyl-alpha-D-muramoyl-L-alanyl-D-glutamate</name>
        <dbReference type="ChEBI" id="CHEBI:83900"/>
    </ligand>
</feature>
<dbReference type="PANTHER" id="PTHR23135">
    <property type="entry name" value="MUR LIGASE FAMILY MEMBER"/>
    <property type="match status" value="1"/>
</dbReference>
<proteinExistence type="inferred from homology"/>
<comment type="caution">
    <text evidence="2">Lacks conserved residue(s) required for the propagation of feature annotation.</text>
</comment>
<dbReference type="GO" id="GO:0008765">
    <property type="term" value="F:UDP-N-acetylmuramoylalanyl-D-glutamate-2,6-diaminopimelate ligase activity"/>
    <property type="evidence" value="ECO:0007669"/>
    <property type="project" value="UniProtKB-UniRule"/>
</dbReference>
<keyword evidence="2" id="KW-0133">Cell shape</keyword>
<comment type="similarity">
    <text evidence="1 2">Belongs to the MurCDEF family. MurE subfamily.</text>
</comment>
<dbReference type="HAMAP" id="MF_00208">
    <property type="entry name" value="MurE"/>
    <property type="match status" value="1"/>
</dbReference>
<comment type="function">
    <text evidence="2">Catalyzes the addition of meso-diaminopimelic acid to the nucleotide precursor UDP-N-acetylmuramoyl-L-alanyl-D-glutamate (UMAG) in the biosynthesis of bacterial cell-wall peptidoglycan.</text>
</comment>
<dbReference type="Gene3D" id="3.40.1390.10">
    <property type="entry name" value="MurE/MurF, N-terminal domain"/>
    <property type="match status" value="1"/>
</dbReference>
<dbReference type="SUPFAM" id="SSF53244">
    <property type="entry name" value="MurD-like peptide ligases, peptide-binding domain"/>
    <property type="match status" value="1"/>
</dbReference>